<gene>
    <name evidence="1" type="ORF">KP79_PYT02123</name>
</gene>
<dbReference type="EMBL" id="NEDP02005364">
    <property type="protein sequence ID" value="OWF41718.1"/>
    <property type="molecule type" value="Genomic_DNA"/>
</dbReference>
<evidence type="ECO:0000313" key="2">
    <source>
        <dbReference type="Proteomes" id="UP000242188"/>
    </source>
</evidence>
<proteinExistence type="predicted"/>
<sequence>MTAITERASPRHLFVIQEQLKSQITSHVHEAKTVIKDFKETKVKLEAEDAILKIANSILSVGHIIENETSSAPVQNALARIEENINILKQKPDVSLLEDSVSSSDMLESLIISRPLEDVGSFDSMTATTRKLKSVTNAGLWRDTRFTGGTYLPDGRLLLADNNNGQIVKYDNEYNLINTHQLQNYPADIAYSAKHKVVLVMTHKDIQQYTINSDDLKYVSASPFPPQSRSTYPSGIAVHDDTILLGTDNSVYMLAIDETEQKRIPRNGLFSYVAVCIELGRFCYPHENKVACCKMDGTEIFRYCIGNIGCIRGLSFDRSGSIYMGCDRLSDAVHQISWDGQRGRDLLLDQSYINKSFYVMYHPSEDMLLVTAAMPGVYNNVKFGVFELGDFTK</sequence>
<dbReference type="InterPro" id="IPR011042">
    <property type="entry name" value="6-blade_b-propeller_TolB-like"/>
</dbReference>
<dbReference type="Proteomes" id="UP000242188">
    <property type="component" value="Unassembled WGS sequence"/>
</dbReference>
<protein>
    <recommendedName>
        <fullName evidence="3">Tripartite motif-containing protein 2</fullName>
    </recommendedName>
</protein>
<dbReference type="OrthoDB" id="6090825at2759"/>
<comment type="caution">
    <text evidence="1">The sequence shown here is derived from an EMBL/GenBank/DDBJ whole genome shotgun (WGS) entry which is preliminary data.</text>
</comment>
<reference evidence="1 2" key="1">
    <citation type="journal article" date="2017" name="Nat. Ecol. Evol.">
        <title>Scallop genome provides insights into evolution of bilaterian karyotype and development.</title>
        <authorList>
            <person name="Wang S."/>
            <person name="Zhang J."/>
            <person name="Jiao W."/>
            <person name="Li J."/>
            <person name="Xun X."/>
            <person name="Sun Y."/>
            <person name="Guo X."/>
            <person name="Huan P."/>
            <person name="Dong B."/>
            <person name="Zhang L."/>
            <person name="Hu X."/>
            <person name="Sun X."/>
            <person name="Wang J."/>
            <person name="Zhao C."/>
            <person name="Wang Y."/>
            <person name="Wang D."/>
            <person name="Huang X."/>
            <person name="Wang R."/>
            <person name="Lv J."/>
            <person name="Li Y."/>
            <person name="Zhang Z."/>
            <person name="Liu B."/>
            <person name="Lu W."/>
            <person name="Hui Y."/>
            <person name="Liang J."/>
            <person name="Zhou Z."/>
            <person name="Hou R."/>
            <person name="Li X."/>
            <person name="Liu Y."/>
            <person name="Li H."/>
            <person name="Ning X."/>
            <person name="Lin Y."/>
            <person name="Zhao L."/>
            <person name="Xing Q."/>
            <person name="Dou J."/>
            <person name="Li Y."/>
            <person name="Mao J."/>
            <person name="Guo H."/>
            <person name="Dou H."/>
            <person name="Li T."/>
            <person name="Mu C."/>
            <person name="Jiang W."/>
            <person name="Fu Q."/>
            <person name="Fu X."/>
            <person name="Miao Y."/>
            <person name="Liu J."/>
            <person name="Yu Q."/>
            <person name="Li R."/>
            <person name="Liao H."/>
            <person name="Li X."/>
            <person name="Kong Y."/>
            <person name="Jiang Z."/>
            <person name="Chourrout D."/>
            <person name="Li R."/>
            <person name="Bao Z."/>
        </authorList>
    </citation>
    <scope>NUCLEOTIDE SEQUENCE [LARGE SCALE GENOMIC DNA]</scope>
    <source>
        <strain evidence="1 2">PY_sf001</strain>
    </source>
</reference>
<evidence type="ECO:0000313" key="1">
    <source>
        <dbReference type="EMBL" id="OWF41718.1"/>
    </source>
</evidence>
<evidence type="ECO:0008006" key="3">
    <source>
        <dbReference type="Google" id="ProtNLM"/>
    </source>
</evidence>
<dbReference type="AlphaFoldDB" id="A0A210PZ11"/>
<accession>A0A210PZ11</accession>
<name>A0A210PZ11_MIZYE</name>
<keyword evidence="2" id="KW-1185">Reference proteome</keyword>
<dbReference type="Gene3D" id="2.120.10.30">
    <property type="entry name" value="TolB, C-terminal domain"/>
    <property type="match status" value="1"/>
</dbReference>
<dbReference type="SUPFAM" id="SSF101898">
    <property type="entry name" value="NHL repeat"/>
    <property type="match status" value="1"/>
</dbReference>
<organism evidence="1 2">
    <name type="scientific">Mizuhopecten yessoensis</name>
    <name type="common">Japanese scallop</name>
    <name type="synonym">Patinopecten yessoensis</name>
    <dbReference type="NCBI Taxonomy" id="6573"/>
    <lineage>
        <taxon>Eukaryota</taxon>
        <taxon>Metazoa</taxon>
        <taxon>Spiralia</taxon>
        <taxon>Lophotrochozoa</taxon>
        <taxon>Mollusca</taxon>
        <taxon>Bivalvia</taxon>
        <taxon>Autobranchia</taxon>
        <taxon>Pteriomorphia</taxon>
        <taxon>Pectinida</taxon>
        <taxon>Pectinoidea</taxon>
        <taxon>Pectinidae</taxon>
        <taxon>Mizuhopecten</taxon>
    </lineage>
</organism>